<name>A0A7W8D6J7_9GAMM</name>
<dbReference type="Gene3D" id="3.40.50.1240">
    <property type="entry name" value="Phosphoglycerate mutase-like"/>
    <property type="match status" value="1"/>
</dbReference>
<dbReference type="AlphaFoldDB" id="A0A7W8D6J7"/>
<dbReference type="RefSeq" id="WP_183960256.1">
    <property type="nucleotide sequence ID" value="NZ_JACHHP010000002.1"/>
</dbReference>
<dbReference type="CDD" id="cd07067">
    <property type="entry name" value="HP_PGM_like"/>
    <property type="match status" value="1"/>
</dbReference>
<dbReference type="Proteomes" id="UP000521199">
    <property type="component" value="Unassembled WGS sequence"/>
</dbReference>
<gene>
    <name evidence="1" type="ORF">HNQ52_001249</name>
</gene>
<dbReference type="Pfam" id="PF00300">
    <property type="entry name" value="His_Phos_1"/>
    <property type="match status" value="1"/>
</dbReference>
<dbReference type="PANTHER" id="PTHR47623">
    <property type="entry name" value="OS09G0287300 PROTEIN"/>
    <property type="match status" value="1"/>
</dbReference>
<reference evidence="1 2" key="1">
    <citation type="submission" date="2020-08" db="EMBL/GenBank/DDBJ databases">
        <title>Genomic Encyclopedia of Type Strains, Phase IV (KMG-IV): sequencing the most valuable type-strain genomes for metagenomic binning, comparative biology and taxonomic classification.</title>
        <authorList>
            <person name="Goeker M."/>
        </authorList>
    </citation>
    <scope>NUCLEOTIDE SEQUENCE [LARGE SCALE GENOMIC DNA]</scope>
    <source>
        <strain evidence="1 2">DSM 24163</strain>
    </source>
</reference>
<accession>A0A7W8D6J7</accession>
<dbReference type="InterPro" id="IPR029033">
    <property type="entry name" value="His_PPase_superfam"/>
</dbReference>
<sequence length="155" mass="16427">MELILLRHAHADSPAGLDDTARPLSPRGVAEAQDAARWIAAHGTPDRVLCSPAQRTRETLRHVTASTGDIDTRVDPRIYEATPGTLLDVLAEHRDSARLLLVGHNPGLESLVALLATGQSGDHRGMPPGSIAVLSLAADAPTEPGVARLDTFWSP</sequence>
<keyword evidence="2" id="KW-1185">Reference proteome</keyword>
<dbReference type="EMBL" id="JACHHP010000002">
    <property type="protein sequence ID" value="MBB5207720.1"/>
    <property type="molecule type" value="Genomic_DNA"/>
</dbReference>
<proteinExistence type="predicted"/>
<evidence type="ECO:0000313" key="2">
    <source>
        <dbReference type="Proteomes" id="UP000521199"/>
    </source>
</evidence>
<evidence type="ECO:0000313" key="1">
    <source>
        <dbReference type="EMBL" id="MBB5207720.1"/>
    </source>
</evidence>
<dbReference type="SMART" id="SM00855">
    <property type="entry name" value="PGAM"/>
    <property type="match status" value="1"/>
</dbReference>
<dbReference type="PANTHER" id="PTHR47623:SF1">
    <property type="entry name" value="OS09G0287300 PROTEIN"/>
    <property type="match status" value="1"/>
</dbReference>
<organism evidence="1 2">
    <name type="scientific">Chiayiivirga flava</name>
    <dbReference type="NCBI Taxonomy" id="659595"/>
    <lineage>
        <taxon>Bacteria</taxon>
        <taxon>Pseudomonadati</taxon>
        <taxon>Pseudomonadota</taxon>
        <taxon>Gammaproteobacteria</taxon>
        <taxon>Lysobacterales</taxon>
        <taxon>Lysobacteraceae</taxon>
        <taxon>Chiayiivirga</taxon>
    </lineage>
</organism>
<protein>
    <submittedName>
        <fullName evidence="1">Phosphohistidine phosphatase SixA</fullName>
    </submittedName>
</protein>
<dbReference type="InterPro" id="IPR013078">
    <property type="entry name" value="His_Pase_superF_clade-1"/>
</dbReference>
<comment type="caution">
    <text evidence="1">The sequence shown here is derived from an EMBL/GenBank/DDBJ whole genome shotgun (WGS) entry which is preliminary data.</text>
</comment>
<dbReference type="SUPFAM" id="SSF53254">
    <property type="entry name" value="Phosphoglycerate mutase-like"/>
    <property type="match status" value="1"/>
</dbReference>